<evidence type="ECO:0000313" key="1">
    <source>
        <dbReference type="EMBL" id="NLA55109.1"/>
    </source>
</evidence>
<dbReference type="InterPro" id="IPR009061">
    <property type="entry name" value="DNA-bd_dom_put_sf"/>
</dbReference>
<sequence>MTAEQPLATSQEVADFLGISANALAKLRMEGGAGPEFIRLGARTIRYEWTAVHKWVAERTRTSTAA</sequence>
<gene>
    <name evidence="1" type="ORF">GX859_02240</name>
</gene>
<accession>A0A7X6PN36</accession>
<evidence type="ECO:0000313" key="2">
    <source>
        <dbReference type="Proteomes" id="UP000557899"/>
    </source>
</evidence>
<organism evidence="1 2">
    <name type="scientific">Corynebacterium humireducens</name>
    <dbReference type="NCBI Taxonomy" id="1223514"/>
    <lineage>
        <taxon>Bacteria</taxon>
        <taxon>Bacillati</taxon>
        <taxon>Actinomycetota</taxon>
        <taxon>Actinomycetes</taxon>
        <taxon>Mycobacteriales</taxon>
        <taxon>Corynebacteriaceae</taxon>
        <taxon>Corynebacterium</taxon>
    </lineage>
</organism>
<keyword evidence="1" id="KW-0238">DNA-binding</keyword>
<proteinExistence type="predicted"/>
<dbReference type="GO" id="GO:0003677">
    <property type="term" value="F:DNA binding"/>
    <property type="evidence" value="ECO:0007669"/>
    <property type="project" value="UniProtKB-KW"/>
</dbReference>
<dbReference type="Proteomes" id="UP000557899">
    <property type="component" value="Unassembled WGS sequence"/>
</dbReference>
<protein>
    <submittedName>
        <fullName evidence="1">DNA-binding protein</fullName>
    </submittedName>
</protein>
<dbReference type="SUPFAM" id="SSF46955">
    <property type="entry name" value="Putative DNA-binding domain"/>
    <property type="match status" value="1"/>
</dbReference>
<name>A0A7X6PN36_9CORY</name>
<dbReference type="EMBL" id="JAAZHI010000051">
    <property type="protein sequence ID" value="NLA55109.1"/>
    <property type="molecule type" value="Genomic_DNA"/>
</dbReference>
<comment type="caution">
    <text evidence="1">The sequence shown here is derived from an EMBL/GenBank/DDBJ whole genome shotgun (WGS) entry which is preliminary data.</text>
</comment>
<reference evidence="1 2" key="1">
    <citation type="journal article" date="2020" name="Biotechnol. Biofuels">
        <title>New insights from the biogas microbiome by comprehensive genome-resolved metagenomics of nearly 1600 species originating from multiple anaerobic digesters.</title>
        <authorList>
            <person name="Campanaro S."/>
            <person name="Treu L."/>
            <person name="Rodriguez-R L.M."/>
            <person name="Kovalovszki A."/>
            <person name="Ziels R.M."/>
            <person name="Maus I."/>
            <person name="Zhu X."/>
            <person name="Kougias P.G."/>
            <person name="Basile A."/>
            <person name="Luo G."/>
            <person name="Schluter A."/>
            <person name="Konstantinidis K.T."/>
            <person name="Angelidaki I."/>
        </authorList>
    </citation>
    <scope>NUCLEOTIDE SEQUENCE [LARGE SCALE GENOMIC DNA]</scope>
    <source>
        <strain evidence="1">AS15tlH2ME_198</strain>
    </source>
</reference>
<dbReference type="AlphaFoldDB" id="A0A7X6PN36"/>